<keyword evidence="2" id="KW-0238">DNA-binding</keyword>
<dbReference type="PANTHER" id="PTHR31719:SF209">
    <property type="entry name" value="NAC DOMAIN-CONTAINING PROTEIN 68-LIKE"/>
    <property type="match status" value="1"/>
</dbReference>
<gene>
    <name evidence="8" type="primary">LOC111297580</name>
</gene>
<evidence type="ECO:0000259" key="6">
    <source>
        <dbReference type="PROSITE" id="PS51005"/>
    </source>
</evidence>
<feature type="region of interest" description="Disordered" evidence="5">
    <location>
        <begin position="192"/>
        <end position="213"/>
    </location>
</feature>
<accession>A0A6P5Z5B9</accession>
<dbReference type="PANTHER" id="PTHR31719">
    <property type="entry name" value="NAC TRANSCRIPTION FACTOR 56"/>
    <property type="match status" value="1"/>
</dbReference>
<evidence type="ECO:0000313" key="7">
    <source>
        <dbReference type="Proteomes" id="UP000515121"/>
    </source>
</evidence>
<dbReference type="GO" id="GO:0048731">
    <property type="term" value="P:system development"/>
    <property type="evidence" value="ECO:0007669"/>
    <property type="project" value="TreeGrafter"/>
</dbReference>
<evidence type="ECO:0000256" key="3">
    <source>
        <dbReference type="ARBA" id="ARBA00023163"/>
    </source>
</evidence>
<dbReference type="OrthoDB" id="1848784at2759"/>
<dbReference type="InterPro" id="IPR036093">
    <property type="entry name" value="NAC_dom_sf"/>
</dbReference>
<feature type="domain" description="NAC" evidence="6">
    <location>
        <begin position="35"/>
        <end position="192"/>
    </location>
</feature>
<keyword evidence="3" id="KW-0804">Transcription</keyword>
<protein>
    <submittedName>
        <fullName evidence="8">NAC domain-containing protein 67-like</fullName>
    </submittedName>
</protein>
<dbReference type="RefSeq" id="XP_022747983.1">
    <property type="nucleotide sequence ID" value="XM_022892248.1"/>
</dbReference>
<evidence type="ECO:0000256" key="5">
    <source>
        <dbReference type="SAM" id="MobiDB-lite"/>
    </source>
</evidence>
<dbReference type="Proteomes" id="UP000515121">
    <property type="component" value="Unplaced"/>
</dbReference>
<dbReference type="Pfam" id="PF02365">
    <property type="entry name" value="NAM"/>
    <property type="match status" value="1"/>
</dbReference>
<keyword evidence="1" id="KW-0805">Transcription regulation</keyword>
<evidence type="ECO:0000256" key="4">
    <source>
        <dbReference type="ARBA" id="ARBA00023242"/>
    </source>
</evidence>
<reference evidence="8" key="1">
    <citation type="submission" date="2025-08" db="UniProtKB">
        <authorList>
            <consortium name="RefSeq"/>
        </authorList>
    </citation>
    <scope>IDENTIFICATION</scope>
    <source>
        <tissue evidence="8">Fruit stalk</tissue>
    </source>
</reference>
<organism evidence="7 8">
    <name type="scientific">Durio zibethinus</name>
    <name type="common">Durian</name>
    <dbReference type="NCBI Taxonomy" id="66656"/>
    <lineage>
        <taxon>Eukaryota</taxon>
        <taxon>Viridiplantae</taxon>
        <taxon>Streptophyta</taxon>
        <taxon>Embryophyta</taxon>
        <taxon>Tracheophyta</taxon>
        <taxon>Spermatophyta</taxon>
        <taxon>Magnoliopsida</taxon>
        <taxon>eudicotyledons</taxon>
        <taxon>Gunneridae</taxon>
        <taxon>Pentapetalae</taxon>
        <taxon>rosids</taxon>
        <taxon>malvids</taxon>
        <taxon>Malvales</taxon>
        <taxon>Malvaceae</taxon>
        <taxon>Helicteroideae</taxon>
        <taxon>Durio</taxon>
    </lineage>
</organism>
<dbReference type="Gene3D" id="2.170.150.80">
    <property type="entry name" value="NAC domain"/>
    <property type="match status" value="1"/>
</dbReference>
<dbReference type="InterPro" id="IPR003441">
    <property type="entry name" value="NAC-dom"/>
</dbReference>
<dbReference type="PROSITE" id="PS51005">
    <property type="entry name" value="NAC"/>
    <property type="match status" value="1"/>
</dbReference>
<proteinExistence type="predicted"/>
<evidence type="ECO:0000256" key="1">
    <source>
        <dbReference type="ARBA" id="ARBA00023015"/>
    </source>
</evidence>
<dbReference type="SUPFAM" id="SSF101941">
    <property type="entry name" value="NAC domain"/>
    <property type="match status" value="1"/>
</dbReference>
<evidence type="ECO:0000313" key="8">
    <source>
        <dbReference type="RefSeq" id="XP_022747983.1"/>
    </source>
</evidence>
<dbReference type="AlphaFoldDB" id="A0A6P5Z5B9"/>
<dbReference type="KEGG" id="dzi:111297580"/>
<dbReference type="GO" id="GO:0003677">
    <property type="term" value="F:DNA binding"/>
    <property type="evidence" value="ECO:0007669"/>
    <property type="project" value="UniProtKB-KW"/>
</dbReference>
<keyword evidence="7" id="KW-1185">Reference proteome</keyword>
<name>A0A6P5Z5B9_DURZI</name>
<dbReference type="GeneID" id="111297580"/>
<sequence length="363" mass="41906">MKEGINGGSVLAKPRVHRMISKSKEEEEEAFLKSLPSGYRFKPLDSELVDFYLRRKVYNQPLPQNRIREVQLYNYDPDTLTEISNNKSSNGVVNEWYFFTPRDRKYRNGTRPERGAGDGFWKATGADKLVKCKGNLVGFKKTLVFCRGKQPHGVKTNWIMHEYVLSNPPPRERASNDDMRLDDWVLCRVYKKQKDAKPKPQTPQQGTDKKQEGAEVAIPAYTETKKQEYGILPLSDQQFQVEDFNMLPQQTYPMPFYHNIYHNSSSGGLPKLPESFDTMLEPDSTIFSQQAAVSEYGNFIPTAVDMSPIPSDQFHSMGQDNFNIQQQQQQQQFSDFANNFEFTADDKFLLDEDFGLPDIYRDL</sequence>
<keyword evidence="4" id="KW-0539">Nucleus</keyword>
<dbReference type="GO" id="GO:0006355">
    <property type="term" value="P:regulation of DNA-templated transcription"/>
    <property type="evidence" value="ECO:0007669"/>
    <property type="project" value="InterPro"/>
</dbReference>
<evidence type="ECO:0000256" key="2">
    <source>
        <dbReference type="ARBA" id="ARBA00023125"/>
    </source>
</evidence>